<evidence type="ECO:0000256" key="5">
    <source>
        <dbReference type="ARBA" id="ARBA00022741"/>
    </source>
</evidence>
<dbReference type="Pfam" id="PF11734">
    <property type="entry name" value="TilS_C"/>
    <property type="match status" value="1"/>
</dbReference>
<dbReference type="Gene3D" id="3.40.50.620">
    <property type="entry name" value="HUPs"/>
    <property type="match status" value="1"/>
</dbReference>
<evidence type="ECO:0000256" key="6">
    <source>
        <dbReference type="ARBA" id="ARBA00022840"/>
    </source>
</evidence>
<dbReference type="Proteomes" id="UP000019402">
    <property type="component" value="Unassembled WGS sequence"/>
</dbReference>
<evidence type="ECO:0000256" key="4">
    <source>
        <dbReference type="ARBA" id="ARBA00022694"/>
    </source>
</evidence>
<dbReference type="SMART" id="SM00977">
    <property type="entry name" value="TilS_C"/>
    <property type="match status" value="1"/>
</dbReference>
<name>W7YI60_9BACT</name>
<comment type="similarity">
    <text evidence="8">Belongs to the tRNA(Ile)-lysidine synthase family.</text>
</comment>
<dbReference type="InterPro" id="IPR012795">
    <property type="entry name" value="tRNA_Ile_lys_synt_N"/>
</dbReference>
<dbReference type="OrthoDB" id="9807403at2"/>
<gene>
    <name evidence="8" type="primary">tilS</name>
    <name evidence="10" type="ORF">JCM21142_3868</name>
</gene>
<dbReference type="InterPro" id="IPR012796">
    <property type="entry name" value="Lysidine-tRNA-synth_C"/>
</dbReference>
<dbReference type="GO" id="GO:0032267">
    <property type="term" value="F:tRNA(Ile)-lysidine synthase activity"/>
    <property type="evidence" value="ECO:0007669"/>
    <property type="project" value="UniProtKB-EC"/>
</dbReference>
<dbReference type="PANTHER" id="PTHR43033">
    <property type="entry name" value="TRNA(ILE)-LYSIDINE SYNTHASE-RELATED"/>
    <property type="match status" value="1"/>
</dbReference>
<accession>W7YI60</accession>
<keyword evidence="3 8" id="KW-0436">Ligase</keyword>
<dbReference type="GO" id="GO:0006400">
    <property type="term" value="P:tRNA modification"/>
    <property type="evidence" value="ECO:0007669"/>
    <property type="project" value="UniProtKB-UniRule"/>
</dbReference>
<dbReference type="InterPro" id="IPR014729">
    <property type="entry name" value="Rossmann-like_a/b/a_fold"/>
</dbReference>
<dbReference type="HAMAP" id="MF_01161">
    <property type="entry name" value="tRNA_Ile_lys_synt"/>
    <property type="match status" value="1"/>
</dbReference>
<dbReference type="PANTHER" id="PTHR43033:SF1">
    <property type="entry name" value="TRNA(ILE)-LYSIDINE SYNTHASE-RELATED"/>
    <property type="match status" value="1"/>
</dbReference>
<dbReference type="NCBIfam" id="TIGR02433">
    <property type="entry name" value="lysidine_TilS_C"/>
    <property type="match status" value="1"/>
</dbReference>
<dbReference type="InterPro" id="IPR012094">
    <property type="entry name" value="tRNA_Ile_lys_synt"/>
</dbReference>
<dbReference type="CDD" id="cd01992">
    <property type="entry name" value="TilS_N"/>
    <property type="match status" value="1"/>
</dbReference>
<organism evidence="10 11">
    <name type="scientific">Saccharicrinis fermentans DSM 9555 = JCM 21142</name>
    <dbReference type="NCBI Taxonomy" id="869213"/>
    <lineage>
        <taxon>Bacteria</taxon>
        <taxon>Pseudomonadati</taxon>
        <taxon>Bacteroidota</taxon>
        <taxon>Bacteroidia</taxon>
        <taxon>Marinilabiliales</taxon>
        <taxon>Marinilabiliaceae</taxon>
        <taxon>Saccharicrinis</taxon>
    </lineage>
</organism>
<evidence type="ECO:0000256" key="3">
    <source>
        <dbReference type="ARBA" id="ARBA00022598"/>
    </source>
</evidence>
<dbReference type="SUPFAM" id="SSF56037">
    <property type="entry name" value="PheT/TilS domain"/>
    <property type="match status" value="1"/>
</dbReference>
<dbReference type="NCBIfam" id="TIGR02432">
    <property type="entry name" value="lysidine_TilS_N"/>
    <property type="match status" value="1"/>
</dbReference>
<dbReference type="GO" id="GO:0005737">
    <property type="term" value="C:cytoplasm"/>
    <property type="evidence" value="ECO:0007669"/>
    <property type="project" value="UniProtKB-SubCell"/>
</dbReference>
<proteinExistence type="inferred from homology"/>
<dbReference type="GO" id="GO:0005524">
    <property type="term" value="F:ATP binding"/>
    <property type="evidence" value="ECO:0007669"/>
    <property type="project" value="UniProtKB-UniRule"/>
</dbReference>
<comment type="catalytic activity">
    <reaction evidence="7 8">
        <text>cytidine(34) in tRNA(Ile2) + L-lysine + ATP = lysidine(34) in tRNA(Ile2) + AMP + diphosphate + H(+)</text>
        <dbReference type="Rhea" id="RHEA:43744"/>
        <dbReference type="Rhea" id="RHEA-COMP:10625"/>
        <dbReference type="Rhea" id="RHEA-COMP:10670"/>
        <dbReference type="ChEBI" id="CHEBI:15378"/>
        <dbReference type="ChEBI" id="CHEBI:30616"/>
        <dbReference type="ChEBI" id="CHEBI:32551"/>
        <dbReference type="ChEBI" id="CHEBI:33019"/>
        <dbReference type="ChEBI" id="CHEBI:82748"/>
        <dbReference type="ChEBI" id="CHEBI:83665"/>
        <dbReference type="ChEBI" id="CHEBI:456215"/>
        <dbReference type="EC" id="6.3.4.19"/>
    </reaction>
</comment>
<evidence type="ECO:0000259" key="9">
    <source>
        <dbReference type="SMART" id="SM00977"/>
    </source>
</evidence>
<sequence length="443" mass="51565">MNERFLQYLHDYCVYISGQKILVALSGGADSVALLHLLHTAKVAICAAHCNFNLRGDESDGDEQYVVDLCASLGVTLYQRSFDTTEFATEKGISIEMAARDLRYAWFHDLLKTERLDWIATGHHKDDSIETFFLNLARGTGIKGLVGMKPLRGRLIRPLLAFSRGEIEDYCAVHKLNYRTDSSNLESVYLRNKVRHQILPLFRELNPSFMDTMQSNMKHMEQVSRFFQDSVKELTKEVVVEQDGQLLISLQHVDRFVDKHLVLFEILQPYGFNGSVIQELVECIENQVSGKQFYAPSYRLIKDRFNIILLPHAEKQQDDIFYIEVDQYELKQPVKLNIASGIDAQGYRIDTRAEVAQLDEDLLNYPLTLRKWRHGDQFRPLGMKNFKKLSDFFIDEKFSLKDKEDTWLLFSGDDIIWVVGHRCDDRYKITHRTQHITKIHYQR</sequence>
<dbReference type="EC" id="6.3.4.19" evidence="8"/>
<keyword evidence="4 8" id="KW-0819">tRNA processing</keyword>
<dbReference type="Pfam" id="PF01171">
    <property type="entry name" value="ATP_bind_3"/>
    <property type="match status" value="1"/>
</dbReference>
<comment type="caution">
    <text evidence="10">The sequence shown here is derived from an EMBL/GenBank/DDBJ whole genome shotgun (WGS) entry which is preliminary data.</text>
</comment>
<reference evidence="10 11" key="1">
    <citation type="journal article" date="2014" name="Genome Announc.">
        <title>Draft Genome Sequence of Cytophaga fermentans JCM 21142T, a Facultative Anaerobe Isolated from Marine Mud.</title>
        <authorList>
            <person name="Starns D."/>
            <person name="Oshima K."/>
            <person name="Suda W."/>
            <person name="Iino T."/>
            <person name="Yuki M."/>
            <person name="Inoue J."/>
            <person name="Kitamura K."/>
            <person name="Iida T."/>
            <person name="Darby A."/>
            <person name="Hattori M."/>
            <person name="Ohkuma M."/>
        </authorList>
    </citation>
    <scope>NUCLEOTIDE SEQUENCE [LARGE SCALE GENOMIC DNA]</scope>
    <source>
        <strain evidence="10 11">JCM 21142</strain>
    </source>
</reference>
<comment type="function">
    <text evidence="8">Ligates lysine onto the cytidine present at position 34 of the AUA codon-specific tRNA(Ile) that contains the anticodon CAU, in an ATP-dependent manner. Cytidine is converted to lysidine, thus changing the amino acid specificity of the tRNA from methionine to isoleucine.</text>
</comment>
<evidence type="ECO:0000313" key="10">
    <source>
        <dbReference type="EMBL" id="GAF02239.1"/>
    </source>
</evidence>
<evidence type="ECO:0000256" key="7">
    <source>
        <dbReference type="ARBA" id="ARBA00048539"/>
    </source>
</evidence>
<dbReference type="EMBL" id="BAMD01000007">
    <property type="protein sequence ID" value="GAF02239.1"/>
    <property type="molecule type" value="Genomic_DNA"/>
</dbReference>
<dbReference type="SUPFAM" id="SSF52402">
    <property type="entry name" value="Adenine nucleotide alpha hydrolases-like"/>
    <property type="match status" value="1"/>
</dbReference>
<evidence type="ECO:0000313" key="11">
    <source>
        <dbReference type="Proteomes" id="UP000019402"/>
    </source>
</evidence>
<evidence type="ECO:0000256" key="1">
    <source>
        <dbReference type="ARBA" id="ARBA00004496"/>
    </source>
</evidence>
<protein>
    <recommendedName>
        <fullName evidence="8">tRNA(Ile)-lysidine synthase</fullName>
        <ecNumber evidence="8">6.3.4.19</ecNumber>
    </recommendedName>
    <alternativeName>
        <fullName evidence="8">tRNA(Ile)-2-lysyl-cytidine synthase</fullName>
    </alternativeName>
    <alternativeName>
        <fullName evidence="8">tRNA(Ile)-lysidine synthetase</fullName>
    </alternativeName>
</protein>
<evidence type="ECO:0000256" key="8">
    <source>
        <dbReference type="HAMAP-Rule" id="MF_01161"/>
    </source>
</evidence>
<keyword evidence="6 8" id="KW-0067">ATP-binding</keyword>
<feature type="binding site" evidence="8">
    <location>
        <begin position="26"/>
        <end position="31"/>
    </location>
    <ligand>
        <name>ATP</name>
        <dbReference type="ChEBI" id="CHEBI:30616"/>
    </ligand>
</feature>
<dbReference type="RefSeq" id="WP_027470690.1">
    <property type="nucleotide sequence ID" value="NZ_BAMD01000007.1"/>
</dbReference>
<dbReference type="eggNOG" id="COG0037">
    <property type="taxonomic scope" value="Bacteria"/>
</dbReference>
<dbReference type="InterPro" id="IPR011063">
    <property type="entry name" value="TilS/TtcA_N"/>
</dbReference>
<feature type="domain" description="Lysidine-tRNA(Ile) synthetase C-terminal" evidence="9">
    <location>
        <begin position="367"/>
        <end position="441"/>
    </location>
</feature>
<comment type="domain">
    <text evidence="8">The N-terminal region contains the highly conserved SGGXDS motif, predicted to be a P-loop motif involved in ATP binding.</text>
</comment>
<keyword evidence="2 8" id="KW-0963">Cytoplasm</keyword>
<keyword evidence="5 8" id="KW-0547">Nucleotide-binding</keyword>
<evidence type="ECO:0000256" key="2">
    <source>
        <dbReference type="ARBA" id="ARBA00022490"/>
    </source>
</evidence>
<comment type="subcellular location">
    <subcellularLocation>
        <location evidence="1 8">Cytoplasm</location>
    </subcellularLocation>
</comment>
<keyword evidence="11" id="KW-1185">Reference proteome</keyword>
<dbReference type="STRING" id="869213.GCA_000517085_00699"/>
<dbReference type="AlphaFoldDB" id="W7YI60"/>